<name>A0A554VGA1_9FLAO</name>
<keyword evidence="1" id="KW-0805">Transcription regulation</keyword>
<evidence type="ECO:0000313" key="5">
    <source>
        <dbReference type="EMBL" id="TSE06398.1"/>
    </source>
</evidence>
<dbReference type="InterPro" id="IPR053142">
    <property type="entry name" value="PchR_regulatory_protein"/>
</dbReference>
<sequence>MKNEIVYSITSPQKWQEVIHKNTFSKLKGKKLILQEKSGKGTIDVVNIQEGLAITFINVTLASNLKLKRIATKTNDHFILNFYFSSINIKEKIDTMVQSLGFDFYSIMLYSSMTESESIIPANIPVSIFNITFSKKWLHQNVLGAENKANNLQKFFGKQGPIYLYENLDFNFNTILKEITQSSENINKISLFSNVLRLLANFFKKIEARSVIGKDAYINPQDLENLLRVRKTIEHNWHEKPSNAVLAEQAGMSLSKFKQLFKQVFGDSPYQYYLNFKMEKALELLQKKEYSVSDIGYIVGYSNLSQFSKIFKKKYNFLPSEVNSNKA</sequence>
<dbReference type="EMBL" id="VLNR01000046">
    <property type="protein sequence ID" value="TSE06398.1"/>
    <property type="molecule type" value="Genomic_DNA"/>
</dbReference>
<dbReference type="RefSeq" id="WP_143917632.1">
    <property type="nucleotide sequence ID" value="NZ_CANMIK010000057.1"/>
</dbReference>
<organism evidence="5 6">
    <name type="scientific">Aquimarina algiphila</name>
    <dbReference type="NCBI Taxonomy" id="2047982"/>
    <lineage>
        <taxon>Bacteria</taxon>
        <taxon>Pseudomonadati</taxon>
        <taxon>Bacteroidota</taxon>
        <taxon>Flavobacteriia</taxon>
        <taxon>Flavobacteriales</taxon>
        <taxon>Flavobacteriaceae</taxon>
        <taxon>Aquimarina</taxon>
    </lineage>
</organism>
<evidence type="ECO:0000256" key="1">
    <source>
        <dbReference type="ARBA" id="ARBA00023015"/>
    </source>
</evidence>
<keyword evidence="6" id="KW-1185">Reference proteome</keyword>
<evidence type="ECO:0000256" key="2">
    <source>
        <dbReference type="ARBA" id="ARBA00023125"/>
    </source>
</evidence>
<dbReference type="SUPFAM" id="SSF46689">
    <property type="entry name" value="Homeodomain-like"/>
    <property type="match status" value="2"/>
</dbReference>
<evidence type="ECO:0000256" key="3">
    <source>
        <dbReference type="ARBA" id="ARBA00023163"/>
    </source>
</evidence>
<keyword evidence="2" id="KW-0238">DNA-binding</keyword>
<reference evidence="5 6" key="1">
    <citation type="submission" date="2019-07" db="EMBL/GenBank/DDBJ databases">
        <title>The draft genome sequence of Aquimarina algiphila M91.</title>
        <authorList>
            <person name="Meng X."/>
        </authorList>
    </citation>
    <scope>NUCLEOTIDE SEQUENCE [LARGE SCALE GENOMIC DNA]</scope>
    <source>
        <strain evidence="5 6">M91</strain>
    </source>
</reference>
<dbReference type="InterPro" id="IPR018062">
    <property type="entry name" value="HTH_AraC-typ_CS"/>
</dbReference>
<dbReference type="GO" id="GO:0003700">
    <property type="term" value="F:DNA-binding transcription factor activity"/>
    <property type="evidence" value="ECO:0007669"/>
    <property type="project" value="InterPro"/>
</dbReference>
<comment type="caution">
    <text evidence="5">The sequence shown here is derived from an EMBL/GenBank/DDBJ whole genome shotgun (WGS) entry which is preliminary data.</text>
</comment>
<dbReference type="InterPro" id="IPR009057">
    <property type="entry name" value="Homeodomain-like_sf"/>
</dbReference>
<dbReference type="GO" id="GO:0043565">
    <property type="term" value="F:sequence-specific DNA binding"/>
    <property type="evidence" value="ECO:0007669"/>
    <property type="project" value="InterPro"/>
</dbReference>
<dbReference type="AlphaFoldDB" id="A0A554VGA1"/>
<dbReference type="OrthoDB" id="9803764at2"/>
<gene>
    <name evidence="5" type="ORF">FOF46_19765</name>
</gene>
<evidence type="ECO:0000313" key="6">
    <source>
        <dbReference type="Proteomes" id="UP000318833"/>
    </source>
</evidence>
<dbReference type="PROSITE" id="PS01124">
    <property type="entry name" value="HTH_ARAC_FAMILY_2"/>
    <property type="match status" value="1"/>
</dbReference>
<dbReference type="InterPro" id="IPR018060">
    <property type="entry name" value="HTH_AraC"/>
</dbReference>
<dbReference type="Proteomes" id="UP000318833">
    <property type="component" value="Unassembled WGS sequence"/>
</dbReference>
<dbReference type="Gene3D" id="1.10.10.60">
    <property type="entry name" value="Homeodomain-like"/>
    <property type="match status" value="2"/>
</dbReference>
<keyword evidence="3" id="KW-0804">Transcription</keyword>
<accession>A0A554VGA1</accession>
<evidence type="ECO:0000259" key="4">
    <source>
        <dbReference type="PROSITE" id="PS01124"/>
    </source>
</evidence>
<dbReference type="PROSITE" id="PS00041">
    <property type="entry name" value="HTH_ARAC_FAMILY_1"/>
    <property type="match status" value="1"/>
</dbReference>
<dbReference type="SMART" id="SM00342">
    <property type="entry name" value="HTH_ARAC"/>
    <property type="match status" value="1"/>
</dbReference>
<protein>
    <submittedName>
        <fullName evidence="5">Helix-turn-helix transcriptional regulator</fullName>
    </submittedName>
</protein>
<dbReference type="Pfam" id="PF12833">
    <property type="entry name" value="HTH_18"/>
    <property type="match status" value="1"/>
</dbReference>
<proteinExistence type="predicted"/>
<dbReference type="PANTHER" id="PTHR47893">
    <property type="entry name" value="REGULATORY PROTEIN PCHR"/>
    <property type="match status" value="1"/>
</dbReference>
<dbReference type="PANTHER" id="PTHR47893:SF1">
    <property type="entry name" value="REGULATORY PROTEIN PCHR"/>
    <property type="match status" value="1"/>
</dbReference>
<feature type="domain" description="HTH araC/xylS-type" evidence="4">
    <location>
        <begin position="227"/>
        <end position="325"/>
    </location>
</feature>